<organism evidence="6">
    <name type="scientific">Cuerna arida</name>
    <dbReference type="NCBI Taxonomy" id="1464854"/>
    <lineage>
        <taxon>Eukaryota</taxon>
        <taxon>Metazoa</taxon>
        <taxon>Ecdysozoa</taxon>
        <taxon>Arthropoda</taxon>
        <taxon>Hexapoda</taxon>
        <taxon>Insecta</taxon>
        <taxon>Pterygota</taxon>
        <taxon>Neoptera</taxon>
        <taxon>Paraneoptera</taxon>
        <taxon>Hemiptera</taxon>
        <taxon>Auchenorrhyncha</taxon>
        <taxon>Membracoidea</taxon>
        <taxon>Cicadellidae</taxon>
        <taxon>Cicadellinae</taxon>
        <taxon>Proconiini</taxon>
        <taxon>Cuerna</taxon>
    </lineage>
</organism>
<evidence type="ECO:0000256" key="2">
    <source>
        <dbReference type="ARBA" id="ARBA00022737"/>
    </source>
</evidence>
<dbReference type="EC" id="5.2.1.8" evidence="4"/>
<evidence type="ECO:0000256" key="1">
    <source>
        <dbReference type="ARBA" id="ARBA00009648"/>
    </source>
</evidence>
<feature type="non-terminal residue" evidence="6">
    <location>
        <position position="1"/>
    </location>
</feature>
<dbReference type="SUPFAM" id="SSF54534">
    <property type="entry name" value="FKBP-like"/>
    <property type="match status" value="1"/>
</dbReference>
<proteinExistence type="inferred from homology"/>
<dbReference type="PANTHER" id="PTHR46674">
    <property type="entry name" value="INACTIVE PEPTIDYL-PROLYL CIS-TRANS ISOMERASE FKBP6"/>
    <property type="match status" value="1"/>
</dbReference>
<protein>
    <recommendedName>
        <fullName evidence="4">peptidylprolyl isomerase</fullName>
        <ecNumber evidence="4">5.2.1.8</ecNumber>
    </recommendedName>
</protein>
<evidence type="ECO:0000256" key="4">
    <source>
        <dbReference type="PROSITE-ProRule" id="PRU00277"/>
    </source>
</evidence>
<comment type="catalytic activity">
    <reaction evidence="4">
        <text>[protein]-peptidylproline (omega=180) = [protein]-peptidylproline (omega=0)</text>
        <dbReference type="Rhea" id="RHEA:16237"/>
        <dbReference type="Rhea" id="RHEA-COMP:10747"/>
        <dbReference type="Rhea" id="RHEA-COMP:10748"/>
        <dbReference type="ChEBI" id="CHEBI:83833"/>
        <dbReference type="ChEBI" id="CHEBI:83834"/>
        <dbReference type="EC" id="5.2.1.8"/>
    </reaction>
</comment>
<sequence>VGETSQFLVHYDYAYGVMGANNIAAPRAEVLYEIHLISSFDTHFITIFDKMSLEEKSQFENVCKAAEVLRLKGKQLFKSKLFEALKCFNRAISILEDYEPKNPFEIETRFNLMQQLITNSVICYNRNAEPQKALKMCKKAHR</sequence>
<feature type="non-terminal residue" evidence="6">
    <location>
        <position position="142"/>
    </location>
</feature>
<gene>
    <name evidence="6" type="ORF">g.1600</name>
</gene>
<dbReference type="GO" id="GO:0007283">
    <property type="term" value="P:spermatogenesis"/>
    <property type="evidence" value="ECO:0007669"/>
    <property type="project" value="TreeGrafter"/>
</dbReference>
<feature type="domain" description="PPIase FKBP-type" evidence="5">
    <location>
        <begin position="1"/>
        <end position="40"/>
    </location>
</feature>
<keyword evidence="4" id="KW-0413">Isomerase</keyword>
<keyword evidence="4" id="KW-0697">Rotamase</keyword>
<reference evidence="6" key="1">
    <citation type="submission" date="2015-11" db="EMBL/GenBank/DDBJ databases">
        <title>De novo transcriptome assembly of four potential Pierce s Disease insect vectors from Arizona vineyards.</title>
        <authorList>
            <person name="Tassone E.E."/>
        </authorList>
    </citation>
    <scope>NUCLEOTIDE SEQUENCE</scope>
</reference>
<dbReference type="PROSITE" id="PS50059">
    <property type="entry name" value="FKBP_PPIASE"/>
    <property type="match status" value="1"/>
</dbReference>
<evidence type="ECO:0000256" key="3">
    <source>
        <dbReference type="ARBA" id="ARBA00022803"/>
    </source>
</evidence>
<dbReference type="AlphaFoldDB" id="A0A1B6GDF5"/>
<dbReference type="InterPro" id="IPR001179">
    <property type="entry name" value="PPIase_FKBP_dom"/>
</dbReference>
<dbReference type="EMBL" id="GECZ01009291">
    <property type="protein sequence ID" value="JAS60478.1"/>
    <property type="molecule type" value="Transcribed_RNA"/>
</dbReference>
<evidence type="ECO:0000259" key="5">
    <source>
        <dbReference type="PROSITE" id="PS50059"/>
    </source>
</evidence>
<dbReference type="InterPro" id="IPR011990">
    <property type="entry name" value="TPR-like_helical_dom_sf"/>
</dbReference>
<accession>A0A1B6GDF5</accession>
<dbReference type="Gene3D" id="1.25.40.10">
    <property type="entry name" value="Tetratricopeptide repeat domain"/>
    <property type="match status" value="1"/>
</dbReference>
<dbReference type="GO" id="GO:0034587">
    <property type="term" value="P:piRNA processing"/>
    <property type="evidence" value="ECO:0007669"/>
    <property type="project" value="TreeGrafter"/>
</dbReference>
<dbReference type="GO" id="GO:0003755">
    <property type="term" value="F:peptidyl-prolyl cis-trans isomerase activity"/>
    <property type="evidence" value="ECO:0007669"/>
    <property type="project" value="UniProtKB-KW"/>
</dbReference>
<keyword evidence="3" id="KW-0802">TPR repeat</keyword>
<dbReference type="SUPFAM" id="SSF48452">
    <property type="entry name" value="TPR-like"/>
    <property type="match status" value="1"/>
</dbReference>
<keyword evidence="2" id="KW-0677">Repeat</keyword>
<evidence type="ECO:0000313" key="6">
    <source>
        <dbReference type="EMBL" id="JAS60478.1"/>
    </source>
</evidence>
<dbReference type="PANTHER" id="PTHR46674:SF1">
    <property type="entry name" value="INACTIVE PEPTIDYL-PROLYL CIS-TRANS ISOMERASE FKBP6"/>
    <property type="match status" value="1"/>
</dbReference>
<dbReference type="GO" id="GO:0051879">
    <property type="term" value="F:Hsp90 protein binding"/>
    <property type="evidence" value="ECO:0007669"/>
    <property type="project" value="TreeGrafter"/>
</dbReference>
<dbReference type="GO" id="GO:0005737">
    <property type="term" value="C:cytoplasm"/>
    <property type="evidence" value="ECO:0007669"/>
    <property type="project" value="TreeGrafter"/>
</dbReference>
<dbReference type="InterPro" id="IPR042282">
    <property type="entry name" value="FKBP6/shu"/>
</dbReference>
<name>A0A1B6GDF5_9HEMI</name>
<comment type="similarity">
    <text evidence="1">Belongs to the FKBP6 family.</text>
</comment>